<evidence type="ECO:0000313" key="2">
    <source>
        <dbReference type="Proteomes" id="UP001165275"/>
    </source>
</evidence>
<dbReference type="Proteomes" id="UP001165275">
    <property type="component" value="Unassembled WGS sequence"/>
</dbReference>
<reference evidence="1" key="1">
    <citation type="submission" date="2021-04" db="EMBL/GenBank/DDBJ databases">
        <title>Genome sequence of Serratia sp. arafor3.</title>
        <authorList>
            <person name="Besaury L."/>
        </authorList>
    </citation>
    <scope>NUCLEOTIDE SEQUENCE</scope>
    <source>
        <strain evidence="1">Arafor3</strain>
    </source>
</reference>
<dbReference type="RefSeq" id="WP_248947340.1">
    <property type="nucleotide sequence ID" value="NZ_CBCSGY010000016.1"/>
</dbReference>
<name>A0ABT0KHX1_9GAMM</name>
<protein>
    <submittedName>
        <fullName evidence="1">Uncharacterized protein</fullName>
    </submittedName>
</protein>
<evidence type="ECO:0000313" key="1">
    <source>
        <dbReference type="EMBL" id="MCL1031339.1"/>
    </source>
</evidence>
<sequence>MMVVEREYFVISVGHTQRSSPYILLWAANNSGYRGRLETAGRYTESQIRKQLDYYNNGCDTVAVPCDVAEPLSIPVALSHASHFSALIMRLKTNTRHEQKVM</sequence>
<gene>
    <name evidence="1" type="ORF">KAJ71_20295</name>
</gene>
<dbReference type="EMBL" id="JAGQDC010000021">
    <property type="protein sequence ID" value="MCL1031339.1"/>
    <property type="molecule type" value="Genomic_DNA"/>
</dbReference>
<keyword evidence="2" id="KW-1185">Reference proteome</keyword>
<proteinExistence type="predicted"/>
<organism evidence="1 2">
    <name type="scientific">Serratia silvae</name>
    <dbReference type="NCBI Taxonomy" id="2824122"/>
    <lineage>
        <taxon>Bacteria</taxon>
        <taxon>Pseudomonadati</taxon>
        <taxon>Pseudomonadota</taxon>
        <taxon>Gammaproteobacteria</taxon>
        <taxon>Enterobacterales</taxon>
        <taxon>Yersiniaceae</taxon>
        <taxon>Serratia</taxon>
    </lineage>
</organism>
<accession>A0ABT0KHX1</accession>
<comment type="caution">
    <text evidence="1">The sequence shown here is derived from an EMBL/GenBank/DDBJ whole genome shotgun (WGS) entry which is preliminary data.</text>
</comment>